<evidence type="ECO:0000313" key="1">
    <source>
        <dbReference type="EMBL" id="SIS36415.1"/>
    </source>
</evidence>
<protein>
    <submittedName>
        <fullName evidence="1">Uncharacterized protein</fullName>
    </submittedName>
</protein>
<proteinExistence type="predicted"/>
<gene>
    <name evidence="1" type="ORF">SAMN05421768_105259</name>
</gene>
<sequence length="35" mass="4180">MILFYSLCDGFECDEDIFNFLFINTILERGNQDDQ</sequence>
<organism evidence="1 2">
    <name type="scientific">Chryseobacterium joostei</name>
    <dbReference type="NCBI Taxonomy" id="112234"/>
    <lineage>
        <taxon>Bacteria</taxon>
        <taxon>Pseudomonadati</taxon>
        <taxon>Bacteroidota</taxon>
        <taxon>Flavobacteriia</taxon>
        <taxon>Flavobacteriales</taxon>
        <taxon>Weeksellaceae</taxon>
        <taxon>Chryseobacterium group</taxon>
        <taxon>Chryseobacterium</taxon>
    </lineage>
</organism>
<dbReference type="AlphaFoldDB" id="A0A1N7IH69"/>
<reference evidence="1 2" key="1">
    <citation type="submission" date="2017-01" db="EMBL/GenBank/DDBJ databases">
        <authorList>
            <person name="Mah S.A."/>
            <person name="Swanson W.J."/>
            <person name="Moy G.W."/>
            <person name="Vacquier V.D."/>
        </authorList>
    </citation>
    <scope>NUCLEOTIDE SEQUENCE [LARGE SCALE GENOMIC DNA]</scope>
    <source>
        <strain evidence="1 2">DSM 16927</strain>
    </source>
</reference>
<dbReference type="STRING" id="112234.SAMN05421768_105259"/>
<accession>A0A1N7IH69</accession>
<evidence type="ECO:0000313" key="2">
    <source>
        <dbReference type="Proteomes" id="UP000186106"/>
    </source>
</evidence>
<dbReference type="Proteomes" id="UP000186106">
    <property type="component" value="Unassembled WGS sequence"/>
</dbReference>
<name>A0A1N7IH69_9FLAO</name>
<dbReference type="EMBL" id="FTNZ01000005">
    <property type="protein sequence ID" value="SIS36415.1"/>
    <property type="molecule type" value="Genomic_DNA"/>
</dbReference>